<proteinExistence type="predicted"/>
<organism evidence="1 2">
    <name type="scientific">Pangasianodon hypophthalmus</name>
    <name type="common">Striped catfish</name>
    <name type="synonym">Helicophagus hypophthalmus</name>
    <dbReference type="NCBI Taxonomy" id="310915"/>
    <lineage>
        <taxon>Eukaryota</taxon>
        <taxon>Metazoa</taxon>
        <taxon>Chordata</taxon>
        <taxon>Craniata</taxon>
        <taxon>Vertebrata</taxon>
        <taxon>Euteleostomi</taxon>
        <taxon>Actinopterygii</taxon>
        <taxon>Neopterygii</taxon>
        <taxon>Teleostei</taxon>
        <taxon>Ostariophysi</taxon>
        <taxon>Siluriformes</taxon>
        <taxon>Pangasiidae</taxon>
        <taxon>Pangasianodon</taxon>
    </lineage>
</organism>
<reference evidence="1 2" key="1">
    <citation type="submission" date="2019-06" db="EMBL/GenBank/DDBJ databases">
        <title>A chromosome-scale genome assembly of the striped catfish, Pangasianodon hypophthalmus.</title>
        <authorList>
            <person name="Wen M."/>
            <person name="Zahm M."/>
            <person name="Roques C."/>
            <person name="Cabau C."/>
            <person name="Klopp C."/>
            <person name="Donnadieu C."/>
            <person name="Jouanno E."/>
            <person name="Avarre J.-C."/>
            <person name="Campet M."/>
            <person name="Ha T.T.T."/>
            <person name="Dugue R."/>
            <person name="Lampietro C."/>
            <person name="Louis A."/>
            <person name="Herpin A."/>
            <person name="Echchiki A."/>
            <person name="Berthelot C."/>
            <person name="Parey E."/>
            <person name="Roest-Crollius H."/>
            <person name="Braasch I."/>
            <person name="Postlethwait J."/>
            <person name="Bobe J."/>
            <person name="Montfort J."/>
            <person name="Bouchez O."/>
            <person name="Begum T."/>
            <person name="Schartl M."/>
            <person name="Guiguen Y."/>
        </authorList>
    </citation>
    <scope>NUCLEOTIDE SEQUENCE [LARGE SCALE GENOMIC DNA]</scope>
    <source>
        <strain evidence="1 2">Indonesia</strain>
        <tissue evidence="1">Blood</tissue>
    </source>
</reference>
<name>A0A5N5MW07_PANHP</name>
<protein>
    <submittedName>
        <fullName evidence="1">Uncharacterized protein</fullName>
    </submittedName>
</protein>
<sequence>MYTVDMEIKCQISMGFIGCRTVWVVPHGVHLQREQGAIWHPATPANRNPTGALVLTEIAEKNAVLKSVRV</sequence>
<dbReference type="EMBL" id="VFJC01000012">
    <property type="protein sequence ID" value="KAB5559320.1"/>
    <property type="molecule type" value="Genomic_DNA"/>
</dbReference>
<dbReference type="AlphaFoldDB" id="A0A5N5MW07"/>
<dbReference type="Proteomes" id="UP000327468">
    <property type="component" value="Chromosome 11"/>
</dbReference>
<comment type="caution">
    <text evidence="1">The sequence shown here is derived from an EMBL/GenBank/DDBJ whole genome shotgun (WGS) entry which is preliminary data.</text>
</comment>
<keyword evidence="2" id="KW-1185">Reference proteome</keyword>
<accession>A0A5N5MW07</accession>
<evidence type="ECO:0000313" key="1">
    <source>
        <dbReference type="EMBL" id="KAB5559320.1"/>
    </source>
</evidence>
<gene>
    <name evidence="1" type="ORF">PHYPO_G00027690</name>
</gene>
<evidence type="ECO:0000313" key="2">
    <source>
        <dbReference type="Proteomes" id="UP000327468"/>
    </source>
</evidence>